<reference evidence="5" key="1">
    <citation type="submission" date="2016-11" db="UniProtKB">
        <authorList>
            <consortium name="WormBaseParasite"/>
        </authorList>
    </citation>
    <scope>IDENTIFICATION</scope>
</reference>
<gene>
    <name evidence="2" type="ORF">BXYJ_LOCUS10873</name>
</gene>
<feature type="region of interest" description="Disordered" evidence="1">
    <location>
        <begin position="1"/>
        <end position="21"/>
    </location>
</feature>
<evidence type="ECO:0000256" key="1">
    <source>
        <dbReference type="SAM" id="MobiDB-lite"/>
    </source>
</evidence>
<dbReference type="WBParaSite" id="BXY_0933500.1">
    <property type="protein sequence ID" value="BXY_0933500.1"/>
    <property type="gene ID" value="BXY_0933500"/>
</dbReference>
<dbReference type="EMBL" id="CAJFDI010000005">
    <property type="protein sequence ID" value="CAD5230210.1"/>
    <property type="molecule type" value="Genomic_DNA"/>
</dbReference>
<keyword evidence="4" id="KW-1185">Reference proteome</keyword>
<protein>
    <submittedName>
        <fullName evidence="2">(pine wood nematode) hypothetical protein</fullName>
    </submittedName>
</protein>
<accession>A0A1I7S8J2</accession>
<evidence type="ECO:0000313" key="3">
    <source>
        <dbReference type="Proteomes" id="UP000095284"/>
    </source>
</evidence>
<name>A0A1I7S8J2_BURXY</name>
<dbReference type="Proteomes" id="UP000582659">
    <property type="component" value="Unassembled WGS sequence"/>
</dbReference>
<dbReference type="EMBL" id="CAJFCV020000005">
    <property type="protein sequence ID" value="CAG9121127.1"/>
    <property type="molecule type" value="Genomic_DNA"/>
</dbReference>
<evidence type="ECO:0000313" key="4">
    <source>
        <dbReference type="Proteomes" id="UP000659654"/>
    </source>
</evidence>
<sequence>MHTRAAEADKGSKTTTYGKQKPKGINTINWTPFLTIVLAILSVHSVGAFQICPRATGSALIEPPQAEDCKQPPEAAEVYKSLPEAAKTDLTVLTHELSKQFAAGAKELPCRDKFQTRTIRQGESLHAYLA</sequence>
<evidence type="ECO:0000313" key="5">
    <source>
        <dbReference type="WBParaSite" id="BXY_0933500.1"/>
    </source>
</evidence>
<feature type="compositionally biased region" description="Basic and acidic residues" evidence="1">
    <location>
        <begin position="1"/>
        <end position="12"/>
    </location>
</feature>
<organism evidence="3 5">
    <name type="scientific">Bursaphelenchus xylophilus</name>
    <name type="common">Pinewood nematode worm</name>
    <name type="synonym">Aphelenchoides xylophilus</name>
    <dbReference type="NCBI Taxonomy" id="6326"/>
    <lineage>
        <taxon>Eukaryota</taxon>
        <taxon>Metazoa</taxon>
        <taxon>Ecdysozoa</taxon>
        <taxon>Nematoda</taxon>
        <taxon>Chromadorea</taxon>
        <taxon>Rhabditida</taxon>
        <taxon>Tylenchina</taxon>
        <taxon>Tylenchomorpha</taxon>
        <taxon>Aphelenchoidea</taxon>
        <taxon>Aphelenchoididae</taxon>
        <taxon>Bursaphelenchus</taxon>
    </lineage>
</organism>
<proteinExistence type="predicted"/>
<reference evidence="2" key="2">
    <citation type="submission" date="2020-09" db="EMBL/GenBank/DDBJ databases">
        <authorList>
            <person name="Kikuchi T."/>
        </authorList>
    </citation>
    <scope>NUCLEOTIDE SEQUENCE</scope>
    <source>
        <strain evidence="2">Ka4C1</strain>
    </source>
</reference>
<evidence type="ECO:0000313" key="2">
    <source>
        <dbReference type="EMBL" id="CAD5230210.1"/>
    </source>
</evidence>
<dbReference type="Proteomes" id="UP000095284">
    <property type="component" value="Unplaced"/>
</dbReference>
<dbReference type="AlphaFoldDB" id="A0A1I7S8J2"/>
<dbReference type="Proteomes" id="UP000659654">
    <property type="component" value="Unassembled WGS sequence"/>
</dbReference>